<evidence type="ECO:0000313" key="6">
    <source>
        <dbReference type="Proteomes" id="UP001418222"/>
    </source>
</evidence>
<dbReference type="GO" id="GO:0031930">
    <property type="term" value="P:mitochondria-nucleus signaling pathway"/>
    <property type="evidence" value="ECO:0007669"/>
    <property type="project" value="TreeGrafter"/>
</dbReference>
<keyword evidence="6" id="KW-1185">Reference proteome</keyword>
<feature type="repeat" description="PPR" evidence="3">
    <location>
        <begin position="267"/>
        <end position="301"/>
    </location>
</feature>
<comment type="caution">
    <text evidence="5">The sequence shown here is derived from an EMBL/GenBank/DDBJ whole genome shotgun (WGS) entry which is preliminary data.</text>
</comment>
<dbReference type="InterPro" id="IPR002885">
    <property type="entry name" value="PPR_rpt"/>
</dbReference>
<dbReference type="GO" id="GO:0009507">
    <property type="term" value="C:chloroplast"/>
    <property type="evidence" value="ECO:0007669"/>
    <property type="project" value="TreeGrafter"/>
</dbReference>
<accession>A0AAP0BHR9</accession>
<evidence type="ECO:0000256" key="2">
    <source>
        <dbReference type="ARBA" id="ARBA00022737"/>
    </source>
</evidence>
<dbReference type="Proteomes" id="UP001418222">
    <property type="component" value="Unassembled WGS sequence"/>
</dbReference>
<dbReference type="PANTHER" id="PTHR47936">
    <property type="entry name" value="PPR_LONG DOMAIN-CONTAINING PROTEIN"/>
    <property type="match status" value="1"/>
</dbReference>
<sequence length="418" mass="46928">MTSPITPRMVMTPPPPRASITLICQEKLNMLKNDLVSNFKRFSADRNFRSKPKVYEIIIRRLASAGRLDAIEQIIEQQKRYKEEISHEGFAVRLISLYGIAGMADRAAALFHELPALGLCYDPSPPSDRKGRAGDHTQDSTKVTSATLPREEPSQSANSLLFSFNAVLTAYTRSKDANRIAQINDFFSSHDASIEPNGISYNILINALLERGLLHDALSTLDLMEQRGIKPNLVTFNTLLNGFYRKGMMLEGDGLWKRMVDNDIQPDLRSFNAKIRGLCWQGKILEAMEVLESLSNIGLEPNTLTFNALIKAYCREEKMEAAKRVYNQMGKKGGCFPDRHTLRELVPKLCQVGEVDFALNICRMAIKKGFIVDVGIVQVMIDELAKASLYDKAKKLVKWANSKNTRANFRIPLSCLAP</sequence>
<evidence type="ECO:0000256" key="1">
    <source>
        <dbReference type="ARBA" id="ARBA00007626"/>
    </source>
</evidence>
<feature type="repeat" description="PPR" evidence="3">
    <location>
        <begin position="197"/>
        <end position="231"/>
    </location>
</feature>
<dbReference type="NCBIfam" id="TIGR00756">
    <property type="entry name" value="PPR"/>
    <property type="match status" value="3"/>
</dbReference>
<feature type="repeat" description="PPR" evidence="3">
    <location>
        <begin position="302"/>
        <end position="336"/>
    </location>
</feature>
<dbReference type="GO" id="GO:0010019">
    <property type="term" value="P:chloroplast-nucleus signaling pathway"/>
    <property type="evidence" value="ECO:0007669"/>
    <property type="project" value="TreeGrafter"/>
</dbReference>
<dbReference type="Pfam" id="PF01535">
    <property type="entry name" value="PPR"/>
    <property type="match status" value="2"/>
</dbReference>
<evidence type="ECO:0000256" key="4">
    <source>
        <dbReference type="SAM" id="MobiDB-lite"/>
    </source>
</evidence>
<dbReference type="PROSITE" id="PS51375">
    <property type="entry name" value="PPR"/>
    <property type="match status" value="4"/>
</dbReference>
<feature type="repeat" description="PPR" evidence="3">
    <location>
        <begin position="232"/>
        <end position="266"/>
    </location>
</feature>
<dbReference type="AlphaFoldDB" id="A0AAP0BHR9"/>
<dbReference type="PANTHER" id="PTHR47936:SF5">
    <property type="entry name" value="PENTACOTRIPEPTIDE-REPEAT REGION OF PRORP DOMAIN-CONTAINING PROTEIN"/>
    <property type="match status" value="1"/>
</dbReference>
<proteinExistence type="inferred from homology"/>
<dbReference type="InterPro" id="IPR011990">
    <property type="entry name" value="TPR-like_helical_dom_sf"/>
</dbReference>
<name>A0AAP0BHR9_9ASPA</name>
<keyword evidence="2" id="KW-0677">Repeat</keyword>
<feature type="compositionally biased region" description="Basic and acidic residues" evidence="4">
    <location>
        <begin position="127"/>
        <end position="139"/>
    </location>
</feature>
<dbReference type="Gene3D" id="1.25.40.10">
    <property type="entry name" value="Tetratricopeptide repeat domain"/>
    <property type="match status" value="2"/>
</dbReference>
<protein>
    <submittedName>
        <fullName evidence="5">Pentatricopeptide repeat-containing protein</fullName>
    </submittedName>
</protein>
<reference evidence="5 6" key="1">
    <citation type="journal article" date="2022" name="Nat. Plants">
        <title>Genomes of leafy and leafless Platanthera orchids illuminate the evolution of mycoheterotrophy.</title>
        <authorList>
            <person name="Li M.H."/>
            <person name="Liu K.W."/>
            <person name="Li Z."/>
            <person name="Lu H.C."/>
            <person name="Ye Q.L."/>
            <person name="Zhang D."/>
            <person name="Wang J.Y."/>
            <person name="Li Y.F."/>
            <person name="Zhong Z.M."/>
            <person name="Liu X."/>
            <person name="Yu X."/>
            <person name="Liu D.K."/>
            <person name="Tu X.D."/>
            <person name="Liu B."/>
            <person name="Hao Y."/>
            <person name="Liao X.Y."/>
            <person name="Jiang Y.T."/>
            <person name="Sun W.H."/>
            <person name="Chen J."/>
            <person name="Chen Y.Q."/>
            <person name="Ai Y."/>
            <person name="Zhai J.W."/>
            <person name="Wu S.S."/>
            <person name="Zhou Z."/>
            <person name="Hsiao Y.Y."/>
            <person name="Wu W.L."/>
            <person name="Chen Y.Y."/>
            <person name="Lin Y.F."/>
            <person name="Hsu J.L."/>
            <person name="Li C.Y."/>
            <person name="Wang Z.W."/>
            <person name="Zhao X."/>
            <person name="Zhong W.Y."/>
            <person name="Ma X.K."/>
            <person name="Ma L."/>
            <person name="Huang J."/>
            <person name="Chen G.Z."/>
            <person name="Huang M.Z."/>
            <person name="Huang L."/>
            <person name="Peng D.H."/>
            <person name="Luo Y.B."/>
            <person name="Zou S.Q."/>
            <person name="Chen S.P."/>
            <person name="Lan S."/>
            <person name="Tsai W.C."/>
            <person name="Van de Peer Y."/>
            <person name="Liu Z.J."/>
        </authorList>
    </citation>
    <scope>NUCLEOTIDE SEQUENCE [LARGE SCALE GENOMIC DNA]</scope>
    <source>
        <strain evidence="5">Lor287</strain>
    </source>
</reference>
<feature type="region of interest" description="Disordered" evidence="4">
    <location>
        <begin position="125"/>
        <end position="154"/>
    </location>
</feature>
<evidence type="ECO:0000256" key="3">
    <source>
        <dbReference type="PROSITE-ProRule" id="PRU00708"/>
    </source>
</evidence>
<dbReference type="Pfam" id="PF13041">
    <property type="entry name" value="PPR_2"/>
    <property type="match status" value="2"/>
</dbReference>
<organism evidence="5 6">
    <name type="scientific">Platanthera zijinensis</name>
    <dbReference type="NCBI Taxonomy" id="2320716"/>
    <lineage>
        <taxon>Eukaryota</taxon>
        <taxon>Viridiplantae</taxon>
        <taxon>Streptophyta</taxon>
        <taxon>Embryophyta</taxon>
        <taxon>Tracheophyta</taxon>
        <taxon>Spermatophyta</taxon>
        <taxon>Magnoliopsida</taxon>
        <taxon>Liliopsida</taxon>
        <taxon>Asparagales</taxon>
        <taxon>Orchidaceae</taxon>
        <taxon>Orchidoideae</taxon>
        <taxon>Orchideae</taxon>
        <taxon>Orchidinae</taxon>
        <taxon>Platanthera</taxon>
    </lineage>
</organism>
<gene>
    <name evidence="5" type="ORF">KSP39_PZI010174</name>
</gene>
<evidence type="ECO:0000313" key="5">
    <source>
        <dbReference type="EMBL" id="KAK8940437.1"/>
    </source>
</evidence>
<comment type="similarity">
    <text evidence="1">Belongs to the PPR family. P subfamily.</text>
</comment>
<dbReference type="EMBL" id="JBBWWQ010000008">
    <property type="protein sequence ID" value="KAK8940437.1"/>
    <property type="molecule type" value="Genomic_DNA"/>
</dbReference>